<name>A0A392SLR3_9FABA</name>
<evidence type="ECO:0000313" key="2">
    <source>
        <dbReference type="Proteomes" id="UP000265520"/>
    </source>
</evidence>
<protein>
    <submittedName>
        <fullName evidence="1">Uncharacterized protein</fullName>
    </submittedName>
</protein>
<keyword evidence="2" id="KW-1185">Reference proteome</keyword>
<organism evidence="1 2">
    <name type="scientific">Trifolium medium</name>
    <dbReference type="NCBI Taxonomy" id="97028"/>
    <lineage>
        <taxon>Eukaryota</taxon>
        <taxon>Viridiplantae</taxon>
        <taxon>Streptophyta</taxon>
        <taxon>Embryophyta</taxon>
        <taxon>Tracheophyta</taxon>
        <taxon>Spermatophyta</taxon>
        <taxon>Magnoliopsida</taxon>
        <taxon>eudicotyledons</taxon>
        <taxon>Gunneridae</taxon>
        <taxon>Pentapetalae</taxon>
        <taxon>rosids</taxon>
        <taxon>fabids</taxon>
        <taxon>Fabales</taxon>
        <taxon>Fabaceae</taxon>
        <taxon>Papilionoideae</taxon>
        <taxon>50 kb inversion clade</taxon>
        <taxon>NPAAA clade</taxon>
        <taxon>Hologalegina</taxon>
        <taxon>IRL clade</taxon>
        <taxon>Trifolieae</taxon>
        <taxon>Trifolium</taxon>
    </lineage>
</organism>
<dbReference type="AlphaFoldDB" id="A0A392SLR3"/>
<reference evidence="1 2" key="1">
    <citation type="journal article" date="2018" name="Front. Plant Sci.">
        <title>Red Clover (Trifolium pratense) and Zigzag Clover (T. medium) - A Picture of Genomic Similarities and Differences.</title>
        <authorList>
            <person name="Dluhosova J."/>
            <person name="Istvanek J."/>
            <person name="Nedelnik J."/>
            <person name="Repkova J."/>
        </authorList>
    </citation>
    <scope>NUCLEOTIDE SEQUENCE [LARGE SCALE GENOMIC DNA]</scope>
    <source>
        <strain evidence="2">cv. 10/8</strain>
        <tissue evidence="1">Leaf</tissue>
    </source>
</reference>
<sequence>MQTLSVPYEDLIRTFKENLLLNVLRTVGDMERGPRVRESSRAGGGKRVGEHSIGWMVVGRGWLRGILRTNPSVSITMKGSSTLRSKS</sequence>
<dbReference type="Proteomes" id="UP000265520">
    <property type="component" value="Unassembled WGS sequence"/>
</dbReference>
<evidence type="ECO:0000313" key="1">
    <source>
        <dbReference type="EMBL" id="MCI49357.1"/>
    </source>
</evidence>
<accession>A0A392SLR3</accession>
<proteinExistence type="predicted"/>
<dbReference type="EMBL" id="LXQA010399906">
    <property type="protein sequence ID" value="MCI49357.1"/>
    <property type="molecule type" value="Genomic_DNA"/>
</dbReference>
<comment type="caution">
    <text evidence="1">The sequence shown here is derived from an EMBL/GenBank/DDBJ whole genome shotgun (WGS) entry which is preliminary data.</text>
</comment>
<feature type="non-terminal residue" evidence="1">
    <location>
        <position position="87"/>
    </location>
</feature>